<reference evidence="3 5" key="2">
    <citation type="submission" date="2015-05" db="EMBL/GenBank/DDBJ databases">
        <authorList>
            <person name="Goodhead I."/>
        </authorList>
    </citation>
    <scope>NUCLEOTIDE SEQUENCE [LARGE SCALE GENOMIC DNA]</scope>
    <source>
        <strain evidence="3">B4</strain>
        <strain evidence="5">morsitans</strain>
    </source>
</reference>
<dbReference type="PANTHER" id="PTHR30441">
    <property type="entry name" value="DUF748 DOMAIN-CONTAINING PROTEIN"/>
    <property type="match status" value="1"/>
</dbReference>
<dbReference type="EMBL" id="AP008232">
    <property type="protein sequence ID" value="BAE74250.1"/>
    <property type="molecule type" value="Genomic_DNA"/>
</dbReference>
<sequence length="601" mass="66107">MRRLLTTLFILLVVVVAGLTAMVALINPNDFRSYMIMQVEQRSGYHLALEGDLRWHAWPQLSILAGRMKITAPGATVPLVSAENMRLDVALWPLLSHQLLVKQVMLKGAVITLTPDSAARRPENAPIAPVGTPEPVEGNGWSWNIGSLQVADSLLIWQRDANEQLNLRDLNLQMKQDDARKASIEFSGRLNHDQRDLAVSLNGSLDLSQYPRQVSAYMDKFNYRLRASGLLEQGIEGGGAFNADYSAVNQTLTLGGLTFSANDSELSGQISARLGEQPVYQLDLAAKTLNLDTLLGLQPLTDDNEARAQNQNAGSGRPVIANSALTDNALSNLNDFNGQLNLSAQNVIYHGLTMTDLQVKADDRRGQLTLNTFTGKLGEGTFNLPGTLDATGEQPVFHLQPQLTRVALGPLLKAFALPQTLTGQLSLQGEVQGHNFTANDFARAWQGSAAMTLDNAKLEGLNISQLIQRAVTRTNGNVGAEERAERYSQVRQLTANATLNRGNLRLDNLVGDSDLLALTGDGALNLPARQCDVNFQIRVLQGWKGDQQLVSMLTSTAIPLRVYGSWDALNYQLNVDQLLHKRLEDQVKKRLKEWERQTRER</sequence>
<dbReference type="EMBL" id="LN854557">
    <property type="protein sequence ID" value="CRL44836.1"/>
    <property type="molecule type" value="Genomic_DNA"/>
</dbReference>
<dbReference type="NCBIfam" id="NF008091">
    <property type="entry name" value="PRK10833.1"/>
    <property type="match status" value="1"/>
</dbReference>
<keyword evidence="4" id="KW-1185">Reference proteome</keyword>
<feature type="domain" description="AsmA" evidence="1">
    <location>
        <begin position="5"/>
        <end position="204"/>
    </location>
</feature>
<dbReference type="AlphaFoldDB" id="Q2NUC5"/>
<gene>
    <name evidence="2" type="ordered locus">SG0975</name>
    <name evidence="3" type="ORF">SGGMMB4_02189</name>
</gene>
<dbReference type="BioCyc" id="SGLO343509:SGP1_RS08385-MONOMER"/>
<evidence type="ECO:0000313" key="2">
    <source>
        <dbReference type="EMBL" id="BAE74250.1"/>
    </source>
</evidence>
<feature type="domain" description="AsmA" evidence="1">
    <location>
        <begin position="276"/>
        <end position="507"/>
    </location>
</feature>
<dbReference type="STRING" id="343509.SG0975"/>
<proteinExistence type="predicted"/>
<evidence type="ECO:0000259" key="1">
    <source>
        <dbReference type="Pfam" id="PF05170"/>
    </source>
</evidence>
<organism evidence="2 4">
    <name type="scientific">Sodalis glossinidius (strain morsitans)</name>
    <dbReference type="NCBI Taxonomy" id="343509"/>
    <lineage>
        <taxon>Bacteria</taxon>
        <taxon>Pseudomonadati</taxon>
        <taxon>Pseudomonadota</taxon>
        <taxon>Gammaproteobacteria</taxon>
        <taxon>Enterobacterales</taxon>
        <taxon>Bruguierivoracaceae</taxon>
        <taxon>Sodalis</taxon>
    </lineage>
</organism>
<reference evidence="2 4" key="1">
    <citation type="journal article" date="2006" name="Genome Res.">
        <title>Massive genome erosion and functional adaptations provide insights into the symbiotic lifestyle of Sodalis glossinidius in the tsetse host.</title>
        <authorList>
            <person name="Toh H."/>
            <person name="Weiss B.L."/>
            <person name="Perkin S.A.H."/>
            <person name="Yamashita A."/>
            <person name="Oshima K."/>
            <person name="Hattori M."/>
            <person name="Aksoy S."/>
        </authorList>
    </citation>
    <scope>NUCLEOTIDE SEQUENCE [LARGE SCALE GENOMIC DNA]</scope>
    <source>
        <strain evidence="4">morsitans</strain>
        <strain evidence="2">Morsitans</strain>
    </source>
</reference>
<dbReference type="HOGENOM" id="CLU_012870_3_1_6"/>
<dbReference type="KEGG" id="sgl:SG0975"/>
<dbReference type="RefSeq" id="WP_011410836.1">
    <property type="nucleotide sequence ID" value="NC_007712.1"/>
</dbReference>
<evidence type="ECO:0000313" key="3">
    <source>
        <dbReference type="EMBL" id="CRL44836.1"/>
    </source>
</evidence>
<dbReference type="Pfam" id="PF05170">
    <property type="entry name" value="AsmA"/>
    <property type="match status" value="2"/>
</dbReference>
<name>Q2NUC5_SODGM</name>
<evidence type="ECO:0000313" key="5">
    <source>
        <dbReference type="Proteomes" id="UP000245838"/>
    </source>
</evidence>
<dbReference type="GO" id="GO:0005886">
    <property type="term" value="C:plasma membrane"/>
    <property type="evidence" value="ECO:0007669"/>
    <property type="project" value="TreeGrafter"/>
</dbReference>
<dbReference type="InterPro" id="IPR052894">
    <property type="entry name" value="AsmA-related"/>
</dbReference>
<dbReference type="Proteomes" id="UP000245838">
    <property type="component" value="Chromosome sggmmb4_Chromosome"/>
</dbReference>
<accession>Q2NUC5</accession>
<protein>
    <submittedName>
        <fullName evidence="2">Outer membrane assembly protein</fullName>
    </submittedName>
    <submittedName>
        <fullName evidence="3">Putative assembly protein</fullName>
    </submittedName>
</protein>
<dbReference type="eggNOG" id="COG2982">
    <property type="taxonomic scope" value="Bacteria"/>
</dbReference>
<dbReference type="OrthoDB" id="9766390at2"/>
<dbReference type="GO" id="GO:0090313">
    <property type="term" value="P:regulation of protein targeting to membrane"/>
    <property type="evidence" value="ECO:0007669"/>
    <property type="project" value="TreeGrafter"/>
</dbReference>
<evidence type="ECO:0000313" key="4">
    <source>
        <dbReference type="Proteomes" id="UP000001932"/>
    </source>
</evidence>
<dbReference type="InterPro" id="IPR007844">
    <property type="entry name" value="AsmA"/>
</dbReference>
<dbReference type="PANTHER" id="PTHR30441:SF4">
    <property type="entry name" value="PROTEIN ASMA"/>
    <property type="match status" value="1"/>
</dbReference>
<dbReference type="Proteomes" id="UP000001932">
    <property type="component" value="Chromosome"/>
</dbReference>